<protein>
    <submittedName>
        <fullName evidence="1">Uncharacterized protein</fullName>
    </submittedName>
</protein>
<dbReference type="AlphaFoldDB" id="A0A2B7ZTC1"/>
<evidence type="ECO:0000313" key="2">
    <source>
        <dbReference type="Proteomes" id="UP000226031"/>
    </source>
</evidence>
<proteinExistence type="predicted"/>
<gene>
    <name evidence="1" type="ORF">GX50_00769</name>
</gene>
<name>A0A2B7ZTC1_9EURO</name>
<comment type="caution">
    <text evidence="1">The sequence shown here is derived from an EMBL/GenBank/DDBJ whole genome shotgun (WGS) entry which is preliminary data.</text>
</comment>
<organism evidence="1 2">
    <name type="scientific">[Emmonsia] crescens</name>
    <dbReference type="NCBI Taxonomy" id="73230"/>
    <lineage>
        <taxon>Eukaryota</taxon>
        <taxon>Fungi</taxon>
        <taxon>Dikarya</taxon>
        <taxon>Ascomycota</taxon>
        <taxon>Pezizomycotina</taxon>
        <taxon>Eurotiomycetes</taxon>
        <taxon>Eurotiomycetidae</taxon>
        <taxon>Onygenales</taxon>
        <taxon>Ajellomycetaceae</taxon>
        <taxon>Emergomyces</taxon>
    </lineage>
</organism>
<evidence type="ECO:0000313" key="1">
    <source>
        <dbReference type="EMBL" id="PGH36433.1"/>
    </source>
</evidence>
<sequence>MLSSRKHAQQVVEALTSSAVFLNDKLGNKRYVTIAARNVCLSPRGRGRRTRSGDGVSLVQLHPDVHFVNECFENSLRENITVRLHGIGKSANTPFGSPVYMNNPFTGYSEETSGLWRRLQVTSDDLKELTQQWIRTR</sequence>
<keyword evidence="2" id="KW-1185">Reference proteome</keyword>
<dbReference type="Proteomes" id="UP000226031">
    <property type="component" value="Unassembled WGS sequence"/>
</dbReference>
<reference evidence="1 2" key="1">
    <citation type="submission" date="2017-10" db="EMBL/GenBank/DDBJ databases">
        <title>Comparative genomics in systemic dimorphic fungi from Ajellomycetaceae.</title>
        <authorList>
            <person name="Munoz J.F."/>
            <person name="Mcewen J.G."/>
            <person name="Clay O.K."/>
            <person name="Cuomo C.A."/>
        </authorList>
    </citation>
    <scope>NUCLEOTIDE SEQUENCE [LARGE SCALE GENOMIC DNA]</scope>
    <source>
        <strain evidence="1 2">UAMH4076</strain>
    </source>
</reference>
<accession>A0A2B7ZTC1</accession>
<dbReference type="STRING" id="73230.A0A2B7ZTC1"/>
<dbReference type="EMBL" id="PDND01000008">
    <property type="protein sequence ID" value="PGH36433.1"/>
    <property type="molecule type" value="Genomic_DNA"/>
</dbReference>